<dbReference type="InterPro" id="IPR023780">
    <property type="entry name" value="Chromo_domain"/>
</dbReference>
<evidence type="ECO:0000256" key="3">
    <source>
        <dbReference type="SAM" id="MobiDB-lite"/>
    </source>
</evidence>
<comment type="subcellular location">
    <subcellularLocation>
        <location evidence="1">Nucleus</location>
    </subcellularLocation>
</comment>
<evidence type="ECO:0000256" key="2">
    <source>
        <dbReference type="ARBA" id="ARBA00023242"/>
    </source>
</evidence>
<evidence type="ECO:0000259" key="4">
    <source>
        <dbReference type="PROSITE" id="PS50013"/>
    </source>
</evidence>
<reference evidence="5 6" key="1">
    <citation type="submission" date="2019-01" db="EMBL/GenBank/DDBJ databases">
        <authorList>
            <person name="Sayadi A."/>
        </authorList>
    </citation>
    <scope>NUCLEOTIDE SEQUENCE [LARGE SCALE GENOMIC DNA]</scope>
</reference>
<dbReference type="SMART" id="SM00298">
    <property type="entry name" value="CHROMO"/>
    <property type="match status" value="2"/>
</dbReference>
<feature type="domain" description="Chromo" evidence="4">
    <location>
        <begin position="49"/>
        <end position="112"/>
    </location>
</feature>
<protein>
    <recommendedName>
        <fullName evidence="4">Chromo domain-containing protein</fullName>
    </recommendedName>
</protein>
<feature type="compositionally biased region" description="Basic residues" evidence="3">
    <location>
        <begin position="43"/>
        <end position="52"/>
    </location>
</feature>
<dbReference type="Proteomes" id="UP000410492">
    <property type="component" value="Unassembled WGS sequence"/>
</dbReference>
<dbReference type="PANTHER" id="PTHR22812">
    <property type="entry name" value="CHROMOBOX PROTEIN"/>
    <property type="match status" value="1"/>
</dbReference>
<keyword evidence="6" id="KW-1185">Reference proteome</keyword>
<feature type="domain" description="Chromo" evidence="4">
    <location>
        <begin position="1"/>
        <end position="49"/>
    </location>
</feature>
<evidence type="ECO:0000313" key="5">
    <source>
        <dbReference type="EMBL" id="VEN48271.1"/>
    </source>
</evidence>
<feature type="region of interest" description="Disordered" evidence="3">
    <location>
        <begin position="126"/>
        <end position="152"/>
    </location>
</feature>
<dbReference type="Gene3D" id="2.40.50.40">
    <property type="match status" value="2"/>
</dbReference>
<feature type="region of interest" description="Disordered" evidence="3">
    <location>
        <begin position="38"/>
        <end position="65"/>
    </location>
</feature>
<dbReference type="CDD" id="cd00024">
    <property type="entry name" value="CD_CSD"/>
    <property type="match status" value="1"/>
</dbReference>
<accession>A0A653CK21</accession>
<proteinExistence type="predicted"/>
<dbReference type="SUPFAM" id="SSF54160">
    <property type="entry name" value="Chromo domain-like"/>
    <property type="match status" value="2"/>
</dbReference>
<dbReference type="InterPro" id="IPR016197">
    <property type="entry name" value="Chromo-like_dom_sf"/>
</dbReference>
<dbReference type="OrthoDB" id="5376140at2759"/>
<sequence>MVRGVRHYLIRWKGYEEESDTWEPENTLHCPELISAFREQKKDKKTGKNSKPKQKDESDEEDWDENQDFEFLVSWKGYGSADNSWEPEEHMSCKDLIDKFMQKVERAKQVDERELRVKRQPVQRFTLSTQERSRRLSRRLNKKERVQYHDAE</sequence>
<organism evidence="5 6">
    <name type="scientific">Callosobruchus maculatus</name>
    <name type="common">Southern cowpea weevil</name>
    <name type="synonym">Pulse bruchid</name>
    <dbReference type="NCBI Taxonomy" id="64391"/>
    <lineage>
        <taxon>Eukaryota</taxon>
        <taxon>Metazoa</taxon>
        <taxon>Ecdysozoa</taxon>
        <taxon>Arthropoda</taxon>
        <taxon>Hexapoda</taxon>
        <taxon>Insecta</taxon>
        <taxon>Pterygota</taxon>
        <taxon>Neoptera</taxon>
        <taxon>Endopterygota</taxon>
        <taxon>Coleoptera</taxon>
        <taxon>Polyphaga</taxon>
        <taxon>Cucujiformia</taxon>
        <taxon>Chrysomeloidea</taxon>
        <taxon>Chrysomelidae</taxon>
        <taxon>Bruchinae</taxon>
        <taxon>Bruchini</taxon>
        <taxon>Callosobruchus</taxon>
    </lineage>
</organism>
<keyword evidence="2" id="KW-0539">Nucleus</keyword>
<evidence type="ECO:0000313" key="6">
    <source>
        <dbReference type="Proteomes" id="UP000410492"/>
    </source>
</evidence>
<dbReference type="GO" id="GO:0005634">
    <property type="term" value="C:nucleus"/>
    <property type="evidence" value="ECO:0007669"/>
    <property type="project" value="UniProtKB-SubCell"/>
</dbReference>
<evidence type="ECO:0000256" key="1">
    <source>
        <dbReference type="ARBA" id="ARBA00004123"/>
    </source>
</evidence>
<dbReference type="InterPro" id="IPR051219">
    <property type="entry name" value="Heterochromatin_chromo-domain"/>
</dbReference>
<dbReference type="PROSITE" id="PS50013">
    <property type="entry name" value="CHROMO_2"/>
    <property type="match status" value="2"/>
</dbReference>
<dbReference type="GO" id="GO:0005694">
    <property type="term" value="C:chromosome"/>
    <property type="evidence" value="ECO:0007669"/>
    <property type="project" value="UniProtKB-ARBA"/>
</dbReference>
<dbReference type="InterPro" id="IPR000953">
    <property type="entry name" value="Chromo/chromo_shadow_dom"/>
</dbReference>
<name>A0A653CK21_CALMS</name>
<dbReference type="PROSITE" id="PS00598">
    <property type="entry name" value="CHROMO_1"/>
    <property type="match status" value="1"/>
</dbReference>
<dbReference type="AlphaFoldDB" id="A0A653CK21"/>
<dbReference type="Pfam" id="PF00385">
    <property type="entry name" value="Chromo"/>
    <property type="match status" value="2"/>
</dbReference>
<dbReference type="InterPro" id="IPR023779">
    <property type="entry name" value="Chromodomain_CS"/>
</dbReference>
<gene>
    <name evidence="5" type="ORF">CALMAC_LOCUS9780</name>
</gene>
<dbReference type="EMBL" id="CAACVG010008056">
    <property type="protein sequence ID" value="VEN48271.1"/>
    <property type="molecule type" value="Genomic_DNA"/>
</dbReference>
<feature type="compositionally biased region" description="Basic and acidic residues" evidence="3">
    <location>
        <begin position="143"/>
        <end position="152"/>
    </location>
</feature>